<proteinExistence type="predicted"/>
<feature type="compositionally biased region" description="Pro residues" evidence="1">
    <location>
        <begin position="69"/>
        <end position="82"/>
    </location>
</feature>
<evidence type="ECO:0000256" key="1">
    <source>
        <dbReference type="SAM" id="MobiDB-lite"/>
    </source>
</evidence>
<dbReference type="Proteomes" id="UP000279089">
    <property type="component" value="Unassembled WGS sequence"/>
</dbReference>
<dbReference type="RefSeq" id="WP_120518483.1">
    <property type="nucleotide sequence ID" value="NZ_QXZY01000013.1"/>
</dbReference>
<keyword evidence="3" id="KW-1185">Reference proteome</keyword>
<dbReference type="EMBL" id="RMBX01000013">
    <property type="protein sequence ID" value="RPD38968.1"/>
    <property type="molecule type" value="Genomic_DNA"/>
</dbReference>
<feature type="compositionally biased region" description="Polar residues" evidence="1">
    <location>
        <begin position="89"/>
        <end position="100"/>
    </location>
</feature>
<evidence type="ECO:0000313" key="3">
    <source>
        <dbReference type="Proteomes" id="UP000279089"/>
    </source>
</evidence>
<reference evidence="3" key="1">
    <citation type="submission" date="2018-11" db="EMBL/GenBank/DDBJ databases">
        <title>Chitinophaga lutea sp.nov., isolate from arsenic contaminated soil.</title>
        <authorList>
            <person name="Zong Y."/>
        </authorList>
    </citation>
    <scope>NUCLEOTIDE SEQUENCE [LARGE SCALE GENOMIC DNA]</scope>
    <source>
        <strain evidence="3">YLT18</strain>
    </source>
</reference>
<feature type="compositionally biased region" description="Basic and acidic residues" evidence="1">
    <location>
        <begin position="111"/>
        <end position="123"/>
    </location>
</feature>
<organism evidence="2 3">
    <name type="scientific">Chitinophaga barathri</name>
    <dbReference type="NCBI Taxonomy" id="1647451"/>
    <lineage>
        <taxon>Bacteria</taxon>
        <taxon>Pseudomonadati</taxon>
        <taxon>Bacteroidota</taxon>
        <taxon>Chitinophagia</taxon>
        <taxon>Chitinophagales</taxon>
        <taxon>Chitinophagaceae</taxon>
        <taxon>Chitinophaga</taxon>
    </lineage>
</organism>
<accession>A0A3N4M6Y2</accession>
<name>A0A3N4M6Y2_9BACT</name>
<gene>
    <name evidence="2" type="ORF">EG028_22765</name>
</gene>
<feature type="compositionally biased region" description="Pro residues" evidence="1">
    <location>
        <begin position="132"/>
        <end position="141"/>
    </location>
</feature>
<dbReference type="AlphaFoldDB" id="A0A3N4M6Y2"/>
<dbReference type="OrthoDB" id="1100725at2"/>
<evidence type="ECO:0000313" key="2">
    <source>
        <dbReference type="EMBL" id="RPD38968.1"/>
    </source>
</evidence>
<feature type="region of interest" description="Disordered" evidence="1">
    <location>
        <begin position="64"/>
        <end position="155"/>
    </location>
</feature>
<sequence>MEKINALIDKLQELKNSAAGLQTISYYTQLLQAELLHQRNVQKQQEIRGNGHVAVIMPAHMPVVEKHVSPPPPAQPPAPQEAPAPEKSQPVQEKVLQSNGYAPDRVPVKQSRPEDRPVEKQAEKPAVATLFDPPPPQPKPAAPQYNNQPSRQAAENTNGNAIRKELNELVGKQSPSVNDTLRKNNIEVGEKLGGLGIKDLRGAIGINDKFQFIQELFRGDKDMYERSLKTINESASLQDAEYWIERELKIKLGWDESDQAVNQFYTLVRKRFS</sequence>
<protein>
    <submittedName>
        <fullName evidence="2">Uncharacterized protein</fullName>
    </submittedName>
</protein>
<comment type="caution">
    <text evidence="2">The sequence shown here is derived from an EMBL/GenBank/DDBJ whole genome shotgun (WGS) entry which is preliminary data.</text>
</comment>